<dbReference type="PANTHER" id="PTHR31423:SF3">
    <property type="entry name" value="PROLYL-TRNA SYNTHETASE ASSOCIATED DOMAIN-CONTAINING PROTEIN 1-RELATED"/>
    <property type="match status" value="1"/>
</dbReference>
<dbReference type="Proteomes" id="UP000234384">
    <property type="component" value="Unassembled WGS sequence"/>
</dbReference>
<evidence type="ECO:0000256" key="2">
    <source>
        <dbReference type="ARBA" id="ARBA00022917"/>
    </source>
</evidence>
<evidence type="ECO:0000313" key="5">
    <source>
        <dbReference type="Proteomes" id="UP000234384"/>
    </source>
</evidence>
<organism evidence="4 5">
    <name type="scientific">Falseniella ignava</name>
    <dbReference type="NCBI Taxonomy" id="137730"/>
    <lineage>
        <taxon>Bacteria</taxon>
        <taxon>Bacillati</taxon>
        <taxon>Bacillota</taxon>
        <taxon>Bacilli</taxon>
        <taxon>Lactobacillales</taxon>
        <taxon>Aerococcaceae</taxon>
        <taxon>Falseniella</taxon>
    </lineage>
</organism>
<dbReference type="GO" id="GO:0004812">
    <property type="term" value="F:aminoacyl-tRNA ligase activity"/>
    <property type="evidence" value="ECO:0007669"/>
    <property type="project" value="UniProtKB-KW"/>
</dbReference>
<comment type="caution">
    <text evidence="4">The sequence shown here is derived from an EMBL/GenBank/DDBJ whole genome shotgun (WGS) entry which is preliminary data.</text>
</comment>
<reference evidence="4 5" key="1">
    <citation type="submission" date="2017-12" db="EMBL/GenBank/DDBJ databases">
        <title>Phylogenetic diversity of female urinary microbiome.</title>
        <authorList>
            <person name="Thomas-White K."/>
            <person name="Wolfe A.J."/>
        </authorList>
    </citation>
    <scope>NUCLEOTIDE SEQUENCE [LARGE SCALE GENOMIC DNA]</scope>
    <source>
        <strain evidence="4 5">UMB0898</strain>
    </source>
</reference>
<keyword evidence="4" id="KW-0436">Ligase</keyword>
<proteinExistence type="inferred from homology"/>
<name>A0A2I1JXV4_9LACT</name>
<dbReference type="Pfam" id="PF04073">
    <property type="entry name" value="tRNA_edit"/>
    <property type="match status" value="1"/>
</dbReference>
<accession>A0A2I1JXV4</accession>
<dbReference type="InterPro" id="IPR007214">
    <property type="entry name" value="YbaK/aa-tRNA-synth-assoc-dom"/>
</dbReference>
<comment type="similarity">
    <text evidence="1">Belongs to the PRORSD1 family.</text>
</comment>
<protein>
    <submittedName>
        <fullName evidence="4">Prolyl-tRNA synthetase associated domain-containing protein</fullName>
    </submittedName>
</protein>
<dbReference type="SUPFAM" id="SSF55826">
    <property type="entry name" value="YbaK/ProRS associated domain"/>
    <property type="match status" value="1"/>
</dbReference>
<dbReference type="GO" id="GO:0002161">
    <property type="term" value="F:aminoacyl-tRNA deacylase activity"/>
    <property type="evidence" value="ECO:0007669"/>
    <property type="project" value="InterPro"/>
</dbReference>
<dbReference type="GO" id="GO:0006412">
    <property type="term" value="P:translation"/>
    <property type="evidence" value="ECO:0007669"/>
    <property type="project" value="UniProtKB-KW"/>
</dbReference>
<gene>
    <name evidence="4" type="ORF">CYJ57_06160</name>
</gene>
<dbReference type="OrthoDB" id="9798587at2"/>
<sequence length="169" mass="19447">MDKLALLEWLDQEGISYELVEHPVVETMEALNQVEQRYPGYQAKNLFVRDDKKQRYLLITVMEDQTVDMKKLRRELETRRLSFASADDLAQILKLTPGSVTPFGLLNDQEHRVEFVLDQDYLAGEQVLGIHPNHNDATVWINTNDLLTLLDQHGTTIHVLDFDAVNSAE</sequence>
<dbReference type="InterPro" id="IPR036754">
    <property type="entry name" value="YbaK/aa-tRNA-synt-asso_dom_sf"/>
</dbReference>
<evidence type="ECO:0000313" key="4">
    <source>
        <dbReference type="EMBL" id="PKY88193.1"/>
    </source>
</evidence>
<keyword evidence="4" id="KW-0030">Aminoacyl-tRNA synthetase</keyword>
<dbReference type="RefSeq" id="WP_006701953.1">
    <property type="nucleotide sequence ID" value="NZ_PKHE01000016.1"/>
</dbReference>
<keyword evidence="2" id="KW-0648">Protein biosynthesis</keyword>
<dbReference type="InterPro" id="IPR040285">
    <property type="entry name" value="ProX/PRXD1"/>
</dbReference>
<dbReference type="CDD" id="cd04335">
    <property type="entry name" value="PrdX_deacylase"/>
    <property type="match status" value="1"/>
</dbReference>
<dbReference type="AlphaFoldDB" id="A0A2I1JXV4"/>
<dbReference type="PANTHER" id="PTHR31423">
    <property type="entry name" value="YBAK DOMAIN-CONTAINING PROTEIN"/>
    <property type="match status" value="1"/>
</dbReference>
<feature type="domain" description="YbaK/aminoacyl-tRNA synthetase-associated" evidence="3">
    <location>
        <begin position="22"/>
        <end position="148"/>
    </location>
</feature>
<dbReference type="FunFam" id="3.90.960.10:FF:000005">
    <property type="entry name" value="Putative prolyl-tRNA synthetase"/>
    <property type="match status" value="1"/>
</dbReference>
<dbReference type="Gene3D" id="3.90.960.10">
    <property type="entry name" value="YbaK/aminoacyl-tRNA synthetase-associated domain"/>
    <property type="match status" value="1"/>
</dbReference>
<dbReference type="EMBL" id="PKHE01000016">
    <property type="protein sequence ID" value="PKY88193.1"/>
    <property type="molecule type" value="Genomic_DNA"/>
</dbReference>
<evidence type="ECO:0000259" key="3">
    <source>
        <dbReference type="Pfam" id="PF04073"/>
    </source>
</evidence>
<evidence type="ECO:0000256" key="1">
    <source>
        <dbReference type="ARBA" id="ARBA00010201"/>
    </source>
</evidence>